<dbReference type="InterPro" id="IPR039425">
    <property type="entry name" value="RNA_pol_sigma-70-like"/>
</dbReference>
<keyword evidence="2" id="KW-0805">Transcription regulation</keyword>
<dbReference type="PANTHER" id="PTHR43133:SF50">
    <property type="entry name" value="ECF RNA POLYMERASE SIGMA FACTOR SIGM"/>
    <property type="match status" value="1"/>
</dbReference>
<evidence type="ECO:0000313" key="8">
    <source>
        <dbReference type="EMBL" id="KAA1420816.1"/>
    </source>
</evidence>
<keyword evidence="5" id="KW-0804">Transcription</keyword>
<dbReference type="InterPro" id="IPR007627">
    <property type="entry name" value="RNA_pol_sigma70_r2"/>
</dbReference>
<dbReference type="CDD" id="cd06171">
    <property type="entry name" value="Sigma70_r4"/>
    <property type="match status" value="1"/>
</dbReference>
<accession>A0A5B1LK19</accession>
<dbReference type="Gene3D" id="1.10.1740.10">
    <property type="match status" value="1"/>
</dbReference>
<proteinExistence type="inferred from homology"/>
<protein>
    <submittedName>
        <fullName evidence="8">SigE family RNA polymerase sigma factor</fullName>
    </submittedName>
</protein>
<feature type="domain" description="RNA polymerase sigma-70 region 2" evidence="6">
    <location>
        <begin position="22"/>
        <end position="87"/>
    </location>
</feature>
<keyword evidence="9" id="KW-1185">Reference proteome</keyword>
<dbReference type="InterPro" id="IPR014325">
    <property type="entry name" value="RNA_pol_sigma-E_actinobac"/>
</dbReference>
<reference evidence="8 9" key="2">
    <citation type="submission" date="2019-09" db="EMBL/GenBank/DDBJ databases">
        <authorList>
            <person name="Jin C."/>
        </authorList>
    </citation>
    <scope>NUCLEOTIDE SEQUENCE [LARGE SCALE GENOMIC DNA]</scope>
    <source>
        <strain evidence="8 9">BN130099</strain>
    </source>
</reference>
<dbReference type="InterPro" id="IPR013325">
    <property type="entry name" value="RNA_pol_sigma_r2"/>
</dbReference>
<comment type="similarity">
    <text evidence="1">Belongs to the sigma-70 factor family. ECF subfamily.</text>
</comment>
<reference evidence="8 9" key="1">
    <citation type="submission" date="2019-09" db="EMBL/GenBank/DDBJ databases">
        <title>Nocardioides panacisoli sp. nov., isolated from the soil of a ginseng field.</title>
        <authorList>
            <person name="Cho C."/>
        </authorList>
    </citation>
    <scope>NUCLEOTIDE SEQUENCE [LARGE SCALE GENOMIC DNA]</scope>
    <source>
        <strain evidence="8 9">BN130099</strain>
    </source>
</reference>
<evidence type="ECO:0000256" key="5">
    <source>
        <dbReference type="ARBA" id="ARBA00023163"/>
    </source>
</evidence>
<dbReference type="AlphaFoldDB" id="A0A5B1LK19"/>
<evidence type="ECO:0000256" key="2">
    <source>
        <dbReference type="ARBA" id="ARBA00023015"/>
    </source>
</evidence>
<evidence type="ECO:0000256" key="1">
    <source>
        <dbReference type="ARBA" id="ARBA00010641"/>
    </source>
</evidence>
<keyword evidence="3" id="KW-0731">Sigma factor</keyword>
<organism evidence="8 9">
    <name type="scientific">Nocardioides humilatus</name>
    <dbReference type="NCBI Taxonomy" id="2607660"/>
    <lineage>
        <taxon>Bacteria</taxon>
        <taxon>Bacillati</taxon>
        <taxon>Actinomycetota</taxon>
        <taxon>Actinomycetes</taxon>
        <taxon>Propionibacteriales</taxon>
        <taxon>Nocardioidaceae</taxon>
        <taxon>Nocardioides</taxon>
    </lineage>
</organism>
<evidence type="ECO:0000256" key="3">
    <source>
        <dbReference type="ARBA" id="ARBA00023082"/>
    </source>
</evidence>
<dbReference type="Pfam" id="PF04542">
    <property type="entry name" value="Sigma70_r2"/>
    <property type="match status" value="1"/>
</dbReference>
<feature type="domain" description="RNA polymerase sigma factor 70 region 4 type 2" evidence="7">
    <location>
        <begin position="110"/>
        <end position="162"/>
    </location>
</feature>
<dbReference type="NCBIfam" id="TIGR02937">
    <property type="entry name" value="sigma70-ECF"/>
    <property type="match status" value="1"/>
</dbReference>
<evidence type="ECO:0000259" key="6">
    <source>
        <dbReference type="Pfam" id="PF04542"/>
    </source>
</evidence>
<sequence>MDVGVTELATPAEAGFDAWVEARIAALLRFAYLVTGSQVAAEDAVQSALVSACEKWARVSRRDDPDAYVRRMVVNAHISSWRRSGRRESPVAEVRSTAGGDPAAAVVQHDAVWRMCSALPTQQRAAVVLRFYEDLDYPEIATILGVAEATVRSHVHRALAALRRELEADDRGGA</sequence>
<dbReference type="InterPro" id="IPR036388">
    <property type="entry name" value="WH-like_DNA-bd_sf"/>
</dbReference>
<evidence type="ECO:0000256" key="4">
    <source>
        <dbReference type="ARBA" id="ARBA00023125"/>
    </source>
</evidence>
<dbReference type="InterPro" id="IPR014284">
    <property type="entry name" value="RNA_pol_sigma-70_dom"/>
</dbReference>
<keyword evidence="4" id="KW-0238">DNA-binding</keyword>
<gene>
    <name evidence="8" type="ORF">F0U44_00220</name>
</gene>
<comment type="caution">
    <text evidence="8">The sequence shown here is derived from an EMBL/GenBank/DDBJ whole genome shotgun (WGS) entry which is preliminary data.</text>
</comment>
<dbReference type="Proteomes" id="UP000325003">
    <property type="component" value="Unassembled WGS sequence"/>
</dbReference>
<dbReference type="InterPro" id="IPR013249">
    <property type="entry name" value="RNA_pol_sigma70_r4_t2"/>
</dbReference>
<dbReference type="SUPFAM" id="SSF88946">
    <property type="entry name" value="Sigma2 domain of RNA polymerase sigma factors"/>
    <property type="match status" value="1"/>
</dbReference>
<dbReference type="EMBL" id="VUJV01000001">
    <property type="protein sequence ID" value="KAA1420816.1"/>
    <property type="molecule type" value="Genomic_DNA"/>
</dbReference>
<dbReference type="GO" id="GO:0016987">
    <property type="term" value="F:sigma factor activity"/>
    <property type="evidence" value="ECO:0007669"/>
    <property type="project" value="UniProtKB-KW"/>
</dbReference>
<dbReference type="SUPFAM" id="SSF88659">
    <property type="entry name" value="Sigma3 and sigma4 domains of RNA polymerase sigma factors"/>
    <property type="match status" value="1"/>
</dbReference>
<dbReference type="NCBIfam" id="TIGR02983">
    <property type="entry name" value="SigE-fam_strep"/>
    <property type="match status" value="1"/>
</dbReference>
<evidence type="ECO:0000259" key="7">
    <source>
        <dbReference type="Pfam" id="PF08281"/>
    </source>
</evidence>
<dbReference type="PANTHER" id="PTHR43133">
    <property type="entry name" value="RNA POLYMERASE ECF-TYPE SIGMA FACTO"/>
    <property type="match status" value="1"/>
</dbReference>
<dbReference type="Gene3D" id="1.10.10.10">
    <property type="entry name" value="Winged helix-like DNA-binding domain superfamily/Winged helix DNA-binding domain"/>
    <property type="match status" value="1"/>
</dbReference>
<dbReference type="GO" id="GO:0003677">
    <property type="term" value="F:DNA binding"/>
    <property type="evidence" value="ECO:0007669"/>
    <property type="project" value="UniProtKB-KW"/>
</dbReference>
<dbReference type="Pfam" id="PF08281">
    <property type="entry name" value="Sigma70_r4_2"/>
    <property type="match status" value="1"/>
</dbReference>
<dbReference type="GO" id="GO:0006352">
    <property type="term" value="P:DNA-templated transcription initiation"/>
    <property type="evidence" value="ECO:0007669"/>
    <property type="project" value="InterPro"/>
</dbReference>
<evidence type="ECO:0000313" key="9">
    <source>
        <dbReference type="Proteomes" id="UP000325003"/>
    </source>
</evidence>
<dbReference type="InterPro" id="IPR013324">
    <property type="entry name" value="RNA_pol_sigma_r3/r4-like"/>
</dbReference>
<name>A0A5B1LK19_9ACTN</name>